<dbReference type="EMBL" id="VITR01000001">
    <property type="protein sequence ID" value="TWB45739.1"/>
    <property type="molecule type" value="Genomic_DNA"/>
</dbReference>
<evidence type="ECO:0000313" key="3">
    <source>
        <dbReference type="Proteomes" id="UP000315751"/>
    </source>
</evidence>
<feature type="region of interest" description="Disordered" evidence="1">
    <location>
        <begin position="148"/>
        <end position="186"/>
    </location>
</feature>
<dbReference type="OrthoDB" id="6400990at2"/>
<organism evidence="2 3">
    <name type="scientific">Nitrospirillum amazonense</name>
    <dbReference type="NCBI Taxonomy" id="28077"/>
    <lineage>
        <taxon>Bacteria</taxon>
        <taxon>Pseudomonadati</taxon>
        <taxon>Pseudomonadota</taxon>
        <taxon>Alphaproteobacteria</taxon>
        <taxon>Rhodospirillales</taxon>
        <taxon>Azospirillaceae</taxon>
        <taxon>Nitrospirillum</taxon>
    </lineage>
</organism>
<accession>A0A560HJM5</accession>
<evidence type="ECO:0000256" key="1">
    <source>
        <dbReference type="SAM" id="MobiDB-lite"/>
    </source>
</evidence>
<feature type="compositionally biased region" description="Basic and acidic residues" evidence="1">
    <location>
        <begin position="152"/>
        <end position="180"/>
    </location>
</feature>
<reference evidence="2 3" key="1">
    <citation type="submission" date="2019-06" db="EMBL/GenBank/DDBJ databases">
        <title>Genomic Encyclopedia of Type Strains, Phase IV (KMG-V): Genome sequencing to study the core and pangenomes of soil and plant-associated prokaryotes.</title>
        <authorList>
            <person name="Whitman W."/>
        </authorList>
    </citation>
    <scope>NUCLEOTIDE SEQUENCE [LARGE SCALE GENOMIC DNA]</scope>
    <source>
        <strain evidence="2 3">BR 11622</strain>
    </source>
</reference>
<comment type="caution">
    <text evidence="2">The sequence shown here is derived from an EMBL/GenBank/DDBJ whole genome shotgun (WGS) entry which is preliminary data.</text>
</comment>
<protein>
    <recommendedName>
        <fullName evidence="4">Lipoprotein</fullName>
    </recommendedName>
</protein>
<proteinExistence type="predicted"/>
<dbReference type="RefSeq" id="WP_145728913.1">
    <property type="nucleotide sequence ID" value="NZ_VITR01000001.1"/>
</dbReference>
<sequence>MTERYGRIGAGVRWGAAALAVLLAGCQSTGPGGGPAGGQTGAASAGAGAVASADAAPGATPKAEQPPCFFTRDIDGWNSIDPYTVRIRVGINKRYDLKLFMPQPDLSTRLQLAIVTKPGGSDWVCSPMDIEIIGEPLHLRVPVREIIAVPPEPKKSGSPDKDSQNKDGEAQPGAQKDETPPKATST</sequence>
<dbReference type="PROSITE" id="PS51257">
    <property type="entry name" value="PROKAR_LIPOPROTEIN"/>
    <property type="match status" value="1"/>
</dbReference>
<name>A0A560HJM5_9PROT</name>
<gene>
    <name evidence="2" type="ORF">FBZ90_10172</name>
</gene>
<dbReference type="Proteomes" id="UP000315751">
    <property type="component" value="Unassembled WGS sequence"/>
</dbReference>
<keyword evidence="3" id="KW-1185">Reference proteome</keyword>
<dbReference type="AlphaFoldDB" id="A0A560HJM5"/>
<evidence type="ECO:0000313" key="2">
    <source>
        <dbReference type="EMBL" id="TWB45739.1"/>
    </source>
</evidence>
<evidence type="ECO:0008006" key="4">
    <source>
        <dbReference type="Google" id="ProtNLM"/>
    </source>
</evidence>